<dbReference type="Proteomes" id="UP001066276">
    <property type="component" value="Chromosome 3_2"/>
</dbReference>
<feature type="compositionally biased region" description="Basic and acidic residues" evidence="1">
    <location>
        <begin position="56"/>
        <end position="66"/>
    </location>
</feature>
<reference evidence="2" key="1">
    <citation type="journal article" date="2022" name="bioRxiv">
        <title>Sequencing and chromosome-scale assembly of the giantPleurodeles waltlgenome.</title>
        <authorList>
            <person name="Brown T."/>
            <person name="Elewa A."/>
            <person name="Iarovenko S."/>
            <person name="Subramanian E."/>
            <person name="Araus A.J."/>
            <person name="Petzold A."/>
            <person name="Susuki M."/>
            <person name="Suzuki K.-i.T."/>
            <person name="Hayashi T."/>
            <person name="Toyoda A."/>
            <person name="Oliveira C."/>
            <person name="Osipova E."/>
            <person name="Leigh N.D."/>
            <person name="Simon A."/>
            <person name="Yun M.H."/>
        </authorList>
    </citation>
    <scope>NUCLEOTIDE SEQUENCE</scope>
    <source>
        <strain evidence="2">20211129_DDA</strain>
        <tissue evidence="2">Liver</tissue>
    </source>
</reference>
<sequence length="66" mass="7145">MPARSLLKAVPAPRCDQSFVRVEGAASRPRPHTTPSLLATEPDLRPVPPTSQSSAETHKDICALRE</sequence>
<gene>
    <name evidence="2" type="ORF">NDU88_003292</name>
</gene>
<feature type="region of interest" description="Disordered" evidence="1">
    <location>
        <begin position="22"/>
        <end position="66"/>
    </location>
</feature>
<proteinExistence type="predicted"/>
<evidence type="ECO:0000313" key="2">
    <source>
        <dbReference type="EMBL" id="KAJ1178043.1"/>
    </source>
</evidence>
<dbReference type="EMBL" id="JANPWB010000006">
    <property type="protein sequence ID" value="KAJ1178043.1"/>
    <property type="molecule type" value="Genomic_DNA"/>
</dbReference>
<keyword evidence="3" id="KW-1185">Reference proteome</keyword>
<evidence type="ECO:0000313" key="3">
    <source>
        <dbReference type="Proteomes" id="UP001066276"/>
    </source>
</evidence>
<organism evidence="2 3">
    <name type="scientific">Pleurodeles waltl</name>
    <name type="common">Iberian ribbed newt</name>
    <dbReference type="NCBI Taxonomy" id="8319"/>
    <lineage>
        <taxon>Eukaryota</taxon>
        <taxon>Metazoa</taxon>
        <taxon>Chordata</taxon>
        <taxon>Craniata</taxon>
        <taxon>Vertebrata</taxon>
        <taxon>Euteleostomi</taxon>
        <taxon>Amphibia</taxon>
        <taxon>Batrachia</taxon>
        <taxon>Caudata</taxon>
        <taxon>Salamandroidea</taxon>
        <taxon>Salamandridae</taxon>
        <taxon>Pleurodelinae</taxon>
        <taxon>Pleurodeles</taxon>
    </lineage>
</organism>
<evidence type="ECO:0000256" key="1">
    <source>
        <dbReference type="SAM" id="MobiDB-lite"/>
    </source>
</evidence>
<protein>
    <submittedName>
        <fullName evidence="2">Uncharacterized protein</fullName>
    </submittedName>
</protein>
<comment type="caution">
    <text evidence="2">The sequence shown here is derived from an EMBL/GenBank/DDBJ whole genome shotgun (WGS) entry which is preliminary data.</text>
</comment>
<dbReference type="AlphaFoldDB" id="A0AAV7TQN0"/>
<accession>A0AAV7TQN0</accession>
<name>A0AAV7TQN0_PLEWA</name>